<gene>
    <name evidence="1" type="ORF">ATY37_19930</name>
</gene>
<evidence type="ECO:0000313" key="2">
    <source>
        <dbReference type="Proteomes" id="UP000075346"/>
    </source>
</evidence>
<reference evidence="2" key="1">
    <citation type="submission" date="2015-12" db="EMBL/GenBank/DDBJ databases">
        <authorList>
            <person name="Shamseldin A."/>
            <person name="Moawad H."/>
            <person name="Abd El-Rahim W.M."/>
            <person name="Sadowsky M.J."/>
        </authorList>
    </citation>
    <scope>NUCLEOTIDE SEQUENCE [LARGE SCALE GENOMIC DNA]</scope>
    <source>
        <strain evidence="2">2538-88</strain>
    </source>
</reference>
<organism evidence="1 2">
    <name type="scientific">Vibrio cidicii</name>
    <dbReference type="NCBI Taxonomy" id="1763883"/>
    <lineage>
        <taxon>Bacteria</taxon>
        <taxon>Pseudomonadati</taxon>
        <taxon>Pseudomonadota</taxon>
        <taxon>Gammaproteobacteria</taxon>
        <taxon>Vibrionales</taxon>
        <taxon>Vibrionaceae</taxon>
        <taxon>Vibrio</taxon>
    </lineage>
</organism>
<protein>
    <submittedName>
        <fullName evidence="1">Uncharacterized protein</fullName>
    </submittedName>
</protein>
<dbReference type="EMBL" id="LOBR01000068">
    <property type="protein sequence ID" value="KYN85440.1"/>
    <property type="molecule type" value="Genomic_DNA"/>
</dbReference>
<comment type="caution">
    <text evidence="1">The sequence shown here is derived from an EMBL/GenBank/DDBJ whole genome shotgun (WGS) entry which is preliminary data.</text>
</comment>
<dbReference type="AlphaFoldDB" id="A0A151KVF3"/>
<dbReference type="Proteomes" id="UP000075346">
    <property type="component" value="Unassembled WGS sequence"/>
</dbReference>
<proteinExistence type="predicted"/>
<name>A0A151KVF3_9VIBR</name>
<evidence type="ECO:0000313" key="1">
    <source>
        <dbReference type="EMBL" id="KYN85440.1"/>
    </source>
</evidence>
<accession>A0A151KVF3</accession>
<sequence length="85" mass="10015">MVTRESMKSWIVECLELRGGSGWPKDVAKYVWESYESDLRSSGDMLYTWQYDLRWAAQQLRNSGVLKPVHRRTDLPWELASFTSE</sequence>